<feature type="region of interest" description="Disordered" evidence="1">
    <location>
        <begin position="19"/>
        <end position="81"/>
    </location>
</feature>
<dbReference type="InterPro" id="IPR038971">
    <property type="entry name" value="SMR11/SMR16"/>
</dbReference>
<keyword evidence="3" id="KW-1185">Reference proteome</keyword>
<dbReference type="PANTHER" id="PTHR36310:SF1">
    <property type="entry name" value="CYCLIN-DEPENDENT PROTEIN KINASE INHIBITOR SMR11"/>
    <property type="match status" value="1"/>
</dbReference>
<dbReference type="PANTHER" id="PTHR36310">
    <property type="entry name" value="CYCLIN-DEPENDENT PROTEIN KINASE INHIBITOR SMR11"/>
    <property type="match status" value="1"/>
</dbReference>
<accession>A0AAP0D9X5</accession>
<organism evidence="2 3">
    <name type="scientific">Deinandra increscens subsp. villosa</name>
    <dbReference type="NCBI Taxonomy" id="3103831"/>
    <lineage>
        <taxon>Eukaryota</taxon>
        <taxon>Viridiplantae</taxon>
        <taxon>Streptophyta</taxon>
        <taxon>Embryophyta</taxon>
        <taxon>Tracheophyta</taxon>
        <taxon>Spermatophyta</taxon>
        <taxon>Magnoliopsida</taxon>
        <taxon>eudicotyledons</taxon>
        <taxon>Gunneridae</taxon>
        <taxon>Pentapetalae</taxon>
        <taxon>asterids</taxon>
        <taxon>campanulids</taxon>
        <taxon>Asterales</taxon>
        <taxon>Asteraceae</taxon>
        <taxon>Asteroideae</taxon>
        <taxon>Heliantheae alliance</taxon>
        <taxon>Madieae</taxon>
        <taxon>Madiinae</taxon>
        <taxon>Deinandra</taxon>
    </lineage>
</organism>
<dbReference type="AlphaFoldDB" id="A0AAP0D9X5"/>
<evidence type="ECO:0000313" key="3">
    <source>
        <dbReference type="Proteomes" id="UP001408789"/>
    </source>
</evidence>
<evidence type="ECO:0000313" key="2">
    <source>
        <dbReference type="EMBL" id="KAK9068962.1"/>
    </source>
</evidence>
<reference evidence="2 3" key="1">
    <citation type="submission" date="2024-04" db="EMBL/GenBank/DDBJ databases">
        <title>The reference genome of an endangered Asteraceae, Deinandra increscens subsp. villosa, native to the Central Coast of California.</title>
        <authorList>
            <person name="Guilliams M."/>
            <person name="Hasenstab-Lehman K."/>
            <person name="Meyer R."/>
            <person name="Mcevoy S."/>
        </authorList>
    </citation>
    <scope>NUCLEOTIDE SEQUENCE [LARGE SCALE GENOMIC DNA]</scope>
    <source>
        <tissue evidence="2">Leaf</tissue>
    </source>
</reference>
<gene>
    <name evidence="2" type="ORF">SSX86_013078</name>
</gene>
<evidence type="ECO:0000256" key="1">
    <source>
        <dbReference type="SAM" id="MobiDB-lite"/>
    </source>
</evidence>
<sequence>MDQLGVTGSISCKSINKHSADMETDLSSSPSVDNGGFGLRPITPESNKQGSELKSCVTSPLTTNESDDDSPSTPKAAVFDPFAPGPDRLMLAPCTMKFFQESRSFVERRLDFNSLTKKDGEHVYESALENHDDDMLLEAVYDSLLECILSKQAEDVLGEISAVDSSPDAPVTPPFGPRLTGIAETCPGAPLKPVKKSRCIDLSLCRKLEFDFEV</sequence>
<name>A0AAP0D9X5_9ASTR</name>
<comment type="caution">
    <text evidence="2">The sequence shown here is derived from an EMBL/GenBank/DDBJ whole genome shotgun (WGS) entry which is preliminary data.</text>
</comment>
<dbReference type="EMBL" id="JBCNJP010000014">
    <property type="protein sequence ID" value="KAK9068962.1"/>
    <property type="molecule type" value="Genomic_DNA"/>
</dbReference>
<dbReference type="Proteomes" id="UP001408789">
    <property type="component" value="Unassembled WGS sequence"/>
</dbReference>
<feature type="compositionally biased region" description="Polar residues" evidence="1">
    <location>
        <begin position="44"/>
        <end position="64"/>
    </location>
</feature>
<proteinExistence type="predicted"/>
<protein>
    <submittedName>
        <fullName evidence="2">Uncharacterized protein</fullName>
    </submittedName>
</protein>